<feature type="transmembrane region" description="Helical" evidence="1">
    <location>
        <begin position="21"/>
        <end position="43"/>
    </location>
</feature>
<keyword evidence="1" id="KW-1133">Transmembrane helix</keyword>
<feature type="transmembrane region" description="Helical" evidence="1">
    <location>
        <begin position="264"/>
        <end position="283"/>
    </location>
</feature>
<feature type="transmembrane region" description="Helical" evidence="1">
    <location>
        <begin position="295"/>
        <end position="313"/>
    </location>
</feature>
<keyword evidence="1" id="KW-0472">Membrane</keyword>
<dbReference type="Proteomes" id="UP000277326">
    <property type="component" value="Unassembled WGS sequence"/>
</dbReference>
<dbReference type="Pfam" id="PF02667">
    <property type="entry name" value="SCFA_trans"/>
    <property type="match status" value="1"/>
</dbReference>
<evidence type="ECO:0000313" key="3">
    <source>
        <dbReference type="Proteomes" id="UP000277326"/>
    </source>
</evidence>
<protein>
    <submittedName>
        <fullName evidence="2">Short-chain fatty acids transporter</fullName>
    </submittedName>
</protein>
<sequence length="465" mass="49950">MTARQRVQSFGRTMADWSEKWIPSPFLFAVILTIIAYIAAIAFTPDGPYQNIQNWYDGFWTLLTFAMQMVLILVTGYAVADSDFVSSYLNRLASIPDTNTQAAALVGAIALIFGYLHWGIGLIVGAIFAIFVARAGHERGKTFHYPILCAAGYTSQTIWHVGPSTSAGLLSATEDHPFQDIIGIVPLNESVFTIYAFGIAILVFLTVVPVLAFLAPDEEDATGIDEYAPSLLKGDPEEAVSDGGTVQTDVEVSRSPADRINDSMAIAYLIGIGMMVYVVNYFINAGGIGEALDLNVFNFTFIALGLFLHKTPAAYMETIRDATEGAAGIILQFPFYAGILGIISNSGLSDLIAEGLLAVATPETFPVIAWLLGGFMNLFVPSGGGEWGIIGGVVGSAAVELGVPPGKAIVAYGVGDMWTNMFQPFWAIPLLGLTKVRARDILGYTIIVMLALFPVFALGLYFLPY</sequence>
<dbReference type="AlphaFoldDB" id="A0A3M0ECV7"/>
<proteinExistence type="predicted"/>
<feature type="transmembrane region" description="Helical" evidence="1">
    <location>
        <begin position="325"/>
        <end position="344"/>
    </location>
</feature>
<dbReference type="EMBL" id="REFS01000001">
    <property type="protein sequence ID" value="RMB25570.1"/>
    <property type="molecule type" value="Genomic_DNA"/>
</dbReference>
<comment type="caution">
    <text evidence="2">The sequence shown here is derived from an EMBL/GenBank/DDBJ whole genome shotgun (WGS) entry which is preliminary data.</text>
</comment>
<gene>
    <name evidence="2" type="ORF">ATH50_0667</name>
</gene>
<evidence type="ECO:0000313" key="2">
    <source>
        <dbReference type="EMBL" id="RMB25570.1"/>
    </source>
</evidence>
<reference evidence="2 3" key="1">
    <citation type="journal article" date="2015" name="Stand. Genomic Sci.">
        <title>Genomic Encyclopedia of Bacterial and Archaeal Type Strains, Phase III: the genomes of soil and plant-associated and newly described type strains.</title>
        <authorList>
            <person name="Whitman W.B."/>
            <person name="Woyke T."/>
            <person name="Klenk H.P."/>
            <person name="Zhou Y."/>
            <person name="Lilburn T.G."/>
            <person name="Beck B.J."/>
            <person name="De Vos P."/>
            <person name="Vandamme P."/>
            <person name="Eisen J.A."/>
            <person name="Garrity G."/>
            <person name="Hugenholtz P."/>
            <person name="Kyrpides N.C."/>
        </authorList>
    </citation>
    <scope>NUCLEOTIDE SEQUENCE [LARGE SCALE GENOMIC DNA]</scope>
    <source>
        <strain evidence="2 3">CGMCC 1.10124</strain>
    </source>
</reference>
<feature type="transmembrane region" description="Helical" evidence="1">
    <location>
        <begin position="101"/>
        <end position="133"/>
    </location>
</feature>
<evidence type="ECO:0000256" key="1">
    <source>
        <dbReference type="SAM" id="Phobius"/>
    </source>
</evidence>
<dbReference type="InterPro" id="IPR006160">
    <property type="entry name" value="SCFA_transpt_AtoE"/>
</dbReference>
<dbReference type="OrthoDB" id="296827at2157"/>
<keyword evidence="1" id="KW-0812">Transmembrane</keyword>
<dbReference type="GeneID" id="38471772"/>
<name>A0A3M0ECV7_9EURY</name>
<dbReference type="GO" id="GO:0005886">
    <property type="term" value="C:plasma membrane"/>
    <property type="evidence" value="ECO:0007669"/>
    <property type="project" value="TreeGrafter"/>
</dbReference>
<accession>A0A3M0ECV7</accession>
<feature type="transmembrane region" description="Helical" evidence="1">
    <location>
        <begin position="194"/>
        <end position="215"/>
    </location>
</feature>
<feature type="transmembrane region" description="Helical" evidence="1">
    <location>
        <begin position="441"/>
        <end position="463"/>
    </location>
</feature>
<organism evidence="2 3">
    <name type="scientific">Haloplanus aerogenes</name>
    <dbReference type="NCBI Taxonomy" id="660522"/>
    <lineage>
        <taxon>Archaea</taxon>
        <taxon>Methanobacteriati</taxon>
        <taxon>Methanobacteriota</taxon>
        <taxon>Stenosarchaea group</taxon>
        <taxon>Halobacteria</taxon>
        <taxon>Halobacteriales</taxon>
        <taxon>Haloferacaceae</taxon>
        <taxon>Haloplanus</taxon>
    </lineage>
</organism>
<dbReference type="RefSeq" id="WP_199722656.1">
    <property type="nucleotide sequence ID" value="NZ_CP034145.1"/>
</dbReference>
<dbReference type="PANTHER" id="PTHR41983:SF2">
    <property type="entry name" value="SHORT-CHAIN FATTY ACID TRANSPORTER-RELATED"/>
    <property type="match status" value="1"/>
</dbReference>
<dbReference type="PANTHER" id="PTHR41983">
    <property type="entry name" value="SHORT-CHAIN FATTY ACID TRANSPORTER-RELATED"/>
    <property type="match status" value="1"/>
</dbReference>
<feature type="transmembrane region" description="Helical" evidence="1">
    <location>
        <begin position="58"/>
        <end position="80"/>
    </location>
</feature>